<evidence type="ECO:0000313" key="3">
    <source>
        <dbReference type="Proteomes" id="UP000253303"/>
    </source>
</evidence>
<gene>
    <name evidence="2" type="ORF">DP939_42620</name>
</gene>
<accession>A0A366LKR8</accession>
<evidence type="ECO:0000313" key="2">
    <source>
        <dbReference type="EMBL" id="RBQ14073.1"/>
    </source>
</evidence>
<name>A0A366LKR8_9ACTN</name>
<organism evidence="2 3">
    <name type="scientific">Spongiactinospora rosea</name>
    <dbReference type="NCBI Taxonomy" id="2248750"/>
    <lineage>
        <taxon>Bacteria</taxon>
        <taxon>Bacillati</taxon>
        <taxon>Actinomycetota</taxon>
        <taxon>Actinomycetes</taxon>
        <taxon>Streptosporangiales</taxon>
        <taxon>Streptosporangiaceae</taxon>
        <taxon>Spongiactinospora</taxon>
    </lineage>
</organism>
<reference evidence="2 3" key="1">
    <citation type="submission" date="2018-06" db="EMBL/GenBank/DDBJ databases">
        <title>Sphaerisporangium craniellae sp. nov., isolated from a marine sponge in the South China Sea.</title>
        <authorList>
            <person name="Li L."/>
        </authorList>
    </citation>
    <scope>NUCLEOTIDE SEQUENCE [LARGE SCALE GENOMIC DNA]</scope>
    <source>
        <strain evidence="2 3">LHW63015</strain>
    </source>
</reference>
<keyword evidence="1" id="KW-0472">Membrane</keyword>
<keyword evidence="1" id="KW-1133">Transmembrane helix</keyword>
<evidence type="ECO:0000256" key="1">
    <source>
        <dbReference type="SAM" id="Phobius"/>
    </source>
</evidence>
<keyword evidence="1" id="KW-0812">Transmembrane</keyword>
<dbReference type="Proteomes" id="UP000253303">
    <property type="component" value="Unassembled WGS sequence"/>
</dbReference>
<proteinExistence type="predicted"/>
<dbReference type="RefSeq" id="WP_113986539.1">
    <property type="nucleotide sequence ID" value="NZ_QMEY01000039.1"/>
</dbReference>
<protein>
    <submittedName>
        <fullName evidence="2">Uncharacterized protein</fullName>
    </submittedName>
</protein>
<dbReference type="OrthoDB" id="3541319at2"/>
<dbReference type="EMBL" id="QMEY01000039">
    <property type="protein sequence ID" value="RBQ14073.1"/>
    <property type="molecule type" value="Genomic_DNA"/>
</dbReference>
<feature type="transmembrane region" description="Helical" evidence="1">
    <location>
        <begin position="20"/>
        <end position="41"/>
    </location>
</feature>
<sequence>MKITEDPVLDWGLGPPRHTLRWVLIALVAAVAAGFVVWILFRSDPAPTQAATARTEPAGIMLAKPSGFHGEGGYPIGFPKSELGAASAAAAALEAAWTLDPDQAEQAAVLYAPPDQQEAARDGAAAVVREWRKTLGLPEEGALPPGASMRTTTIGVQWRSRAADQVEVSVLVQVTATKEAGQNAPAYSSPYAMSLLMAWRPDARGGTRGDWVNIPDPQQVVVPKVAAPGTPEFRAAGWKPIAGTR</sequence>
<keyword evidence="3" id="KW-1185">Reference proteome</keyword>
<dbReference type="AlphaFoldDB" id="A0A366LKR8"/>
<comment type="caution">
    <text evidence="2">The sequence shown here is derived from an EMBL/GenBank/DDBJ whole genome shotgun (WGS) entry which is preliminary data.</text>
</comment>